<keyword evidence="1 2" id="KW-0129">CBS domain</keyword>
<dbReference type="PROSITE" id="PS51371">
    <property type="entry name" value="CBS"/>
    <property type="match status" value="1"/>
</dbReference>
<dbReference type="InterPro" id="IPR051257">
    <property type="entry name" value="Diverse_CBS-Domain"/>
</dbReference>
<dbReference type="PANTHER" id="PTHR43080">
    <property type="entry name" value="CBS DOMAIN-CONTAINING PROTEIN CBSX3, MITOCHONDRIAL"/>
    <property type="match status" value="1"/>
</dbReference>
<dbReference type="Gene3D" id="3.10.580.10">
    <property type="entry name" value="CBS-domain"/>
    <property type="match status" value="1"/>
</dbReference>
<dbReference type="InterPro" id="IPR046342">
    <property type="entry name" value="CBS_dom_sf"/>
</dbReference>
<evidence type="ECO:0000259" key="3">
    <source>
        <dbReference type="PROSITE" id="PS51371"/>
    </source>
</evidence>
<dbReference type="EMBL" id="CT025835">
    <property type="protein sequence ID" value="CAJ31192.1"/>
    <property type="molecule type" value="Genomic_DNA"/>
</dbReference>
<dbReference type="InterPro" id="IPR000644">
    <property type="entry name" value="CBS_dom"/>
</dbReference>
<protein>
    <submittedName>
        <fullName evidence="4">CBS-domain-containing protein</fullName>
    </submittedName>
</protein>
<evidence type="ECO:0000256" key="1">
    <source>
        <dbReference type="ARBA" id="ARBA00023122"/>
    </source>
</evidence>
<sequence>MEIKRAGDVMIPLEVYPHIPYWFTLRQTVAELESAQIEMYGRKSLPRWVLVFDEKYQLMGTVRRRDILRGLEAEFLSREAPAAEHNPFHVKVDPGLSELSYDKLLERMRKQAERPVSDVMQPIITTVEYEDNLIKVIFEMVDHNVSMIPVLKENKVAGVIRSTDVLHEVDKLVL</sequence>
<dbReference type="Pfam" id="PF00571">
    <property type="entry name" value="CBS"/>
    <property type="match status" value="1"/>
</dbReference>
<dbReference type="SUPFAM" id="SSF54631">
    <property type="entry name" value="CBS-domain pair"/>
    <property type="match status" value="1"/>
</dbReference>
<gene>
    <name evidence="4" type="ORF">39f70036</name>
</gene>
<feature type="domain" description="CBS" evidence="3">
    <location>
        <begin position="120"/>
        <end position="174"/>
    </location>
</feature>
<dbReference type="AlphaFoldDB" id="Q3IBN5"/>
<dbReference type="CDD" id="cd02205">
    <property type="entry name" value="CBS_pair_SF"/>
    <property type="match status" value="1"/>
</dbReference>
<accession>Q3IBN5</accession>
<evidence type="ECO:0000256" key="2">
    <source>
        <dbReference type="PROSITE-ProRule" id="PRU00703"/>
    </source>
</evidence>
<name>Q3IBN5_9BACT</name>
<reference evidence="4" key="1">
    <citation type="journal article" date="2005" name="J. Bacteriol.">
        <title>Clustered genes related to sulfate respiration in uncultured prokaryotes support the theory of their concomitant horizontal transfer.</title>
        <authorList>
            <person name="Mussmann M."/>
            <person name="Richter M."/>
            <person name="Lombardot T."/>
            <person name="Meyerdierks A."/>
            <person name="Kuever J."/>
            <person name="Kube M."/>
            <person name="Glockner F.O."/>
            <person name="Amann R."/>
        </authorList>
    </citation>
    <scope>NUCLEOTIDE SEQUENCE</scope>
</reference>
<proteinExistence type="predicted"/>
<evidence type="ECO:0000313" key="4">
    <source>
        <dbReference type="EMBL" id="CAJ31192.1"/>
    </source>
</evidence>
<dbReference type="PANTHER" id="PTHR43080:SF2">
    <property type="entry name" value="CBS DOMAIN-CONTAINING PROTEIN"/>
    <property type="match status" value="1"/>
</dbReference>
<organism evidence="4">
    <name type="scientific">uncultured sulfate-reducing bacterium</name>
    <dbReference type="NCBI Taxonomy" id="153939"/>
    <lineage>
        <taxon>Bacteria</taxon>
        <taxon>environmental samples</taxon>
    </lineage>
</organism>